<keyword evidence="2" id="KW-1133">Transmembrane helix</keyword>
<keyword evidence="2" id="KW-0812">Transmembrane</keyword>
<gene>
    <name evidence="3" type="ORF">Afil01_57590</name>
</gene>
<comment type="caution">
    <text evidence="3">The sequence shown here is derived from an EMBL/GenBank/DDBJ whole genome shotgun (WGS) entry which is preliminary data.</text>
</comment>
<dbReference type="EMBL" id="BSTX01000004">
    <property type="protein sequence ID" value="GLZ80952.1"/>
    <property type="molecule type" value="Genomic_DNA"/>
</dbReference>
<protein>
    <submittedName>
        <fullName evidence="3">Uncharacterized protein</fullName>
    </submittedName>
</protein>
<feature type="transmembrane region" description="Helical" evidence="2">
    <location>
        <begin position="153"/>
        <end position="175"/>
    </location>
</feature>
<sequence>MTAWQDSGYPLKAHDGSPHPVRVGVGPDAVLLPSGAAGLWIDTGSGAVPPVVGVDDAPAVCGWGRALIAVPPGRHLIAVQLQGTSECERLADLAEGEVTAWEYRESRFGGRGVLGPPGVRPGGLSGSRLLAAILLVQAVAIGAAAVLGRYGGWLSAIFGWILCTVLAAWLVSLPVRARGRATTRRQSGPPAERAPGVHLLAPLRGPELPALAAGEGRLLLAVSTESGPDAPADGWREAPEVTVDGERVPLANGRWCLSLPAGTHWLEAFADGRRLDLGVRVIEGRTTGYELTQRSGEDGTVLAAHLERRFSPPGSTPAGVDGIASTSDEGY</sequence>
<dbReference type="RefSeq" id="WP_285666245.1">
    <property type="nucleotide sequence ID" value="NZ_BSTX01000004.1"/>
</dbReference>
<evidence type="ECO:0000256" key="1">
    <source>
        <dbReference type="SAM" id="MobiDB-lite"/>
    </source>
</evidence>
<evidence type="ECO:0000313" key="3">
    <source>
        <dbReference type="EMBL" id="GLZ80952.1"/>
    </source>
</evidence>
<reference evidence="3" key="1">
    <citation type="submission" date="2023-03" db="EMBL/GenBank/DDBJ databases">
        <title>Actinorhabdospora filicis NBRC 111898.</title>
        <authorList>
            <person name="Ichikawa N."/>
            <person name="Sato H."/>
            <person name="Tonouchi N."/>
        </authorList>
    </citation>
    <scope>NUCLEOTIDE SEQUENCE</scope>
    <source>
        <strain evidence="3">NBRC 111898</strain>
    </source>
</reference>
<organism evidence="3 4">
    <name type="scientific">Actinorhabdospora filicis</name>
    <dbReference type="NCBI Taxonomy" id="1785913"/>
    <lineage>
        <taxon>Bacteria</taxon>
        <taxon>Bacillati</taxon>
        <taxon>Actinomycetota</taxon>
        <taxon>Actinomycetes</taxon>
        <taxon>Micromonosporales</taxon>
        <taxon>Micromonosporaceae</taxon>
        <taxon>Actinorhabdospora</taxon>
    </lineage>
</organism>
<name>A0A9W6SRL2_9ACTN</name>
<evidence type="ECO:0000256" key="2">
    <source>
        <dbReference type="SAM" id="Phobius"/>
    </source>
</evidence>
<proteinExistence type="predicted"/>
<dbReference type="AlphaFoldDB" id="A0A9W6SRL2"/>
<dbReference type="Proteomes" id="UP001165079">
    <property type="component" value="Unassembled WGS sequence"/>
</dbReference>
<accession>A0A9W6SRL2</accession>
<feature type="region of interest" description="Disordered" evidence="1">
    <location>
        <begin position="309"/>
        <end position="331"/>
    </location>
</feature>
<keyword evidence="4" id="KW-1185">Reference proteome</keyword>
<keyword evidence="2" id="KW-0472">Membrane</keyword>
<feature type="transmembrane region" description="Helical" evidence="2">
    <location>
        <begin position="129"/>
        <end position="147"/>
    </location>
</feature>
<evidence type="ECO:0000313" key="4">
    <source>
        <dbReference type="Proteomes" id="UP001165079"/>
    </source>
</evidence>